<sequence>MYFFSVLIPGKIPLMILSSATLFPDSILPLHIFEPRYRRMLTEVLESRRMFAVTMRRPGTRREVPMQVGCLGVVRVCVEASDGSSNLLLLGLKRIQCVGAARYKPYRVERVEPL</sequence>
<evidence type="ECO:0000259" key="1">
    <source>
        <dbReference type="PROSITE" id="PS51787"/>
    </source>
</evidence>
<proteinExistence type="predicted"/>
<dbReference type="PROSITE" id="PS51787">
    <property type="entry name" value="LON_N"/>
    <property type="match status" value="1"/>
</dbReference>
<dbReference type="EMBL" id="UINC01071613">
    <property type="protein sequence ID" value="SVC06652.1"/>
    <property type="molecule type" value="Genomic_DNA"/>
</dbReference>
<accession>A0A382J5G0</accession>
<dbReference type="Pfam" id="PF02190">
    <property type="entry name" value="LON_substr_bdg"/>
    <property type="match status" value="1"/>
</dbReference>
<feature type="non-terminal residue" evidence="2">
    <location>
        <position position="114"/>
    </location>
</feature>
<feature type="domain" description="Lon N-terminal" evidence="1">
    <location>
        <begin position="12"/>
        <end position="114"/>
    </location>
</feature>
<dbReference type="PANTHER" id="PTHR46732:SF8">
    <property type="entry name" value="ATP-DEPENDENT PROTEASE LA (LON) DOMAIN PROTEIN"/>
    <property type="match status" value="1"/>
</dbReference>
<dbReference type="InterPro" id="IPR046336">
    <property type="entry name" value="Lon_prtase_N_sf"/>
</dbReference>
<gene>
    <name evidence="2" type="ORF">METZ01_LOCUS259506</name>
</gene>
<dbReference type="InterPro" id="IPR015947">
    <property type="entry name" value="PUA-like_sf"/>
</dbReference>
<evidence type="ECO:0000313" key="2">
    <source>
        <dbReference type="EMBL" id="SVC06652.1"/>
    </source>
</evidence>
<organism evidence="2">
    <name type="scientific">marine metagenome</name>
    <dbReference type="NCBI Taxonomy" id="408172"/>
    <lineage>
        <taxon>unclassified sequences</taxon>
        <taxon>metagenomes</taxon>
        <taxon>ecological metagenomes</taxon>
    </lineage>
</organism>
<protein>
    <recommendedName>
        <fullName evidence="1">Lon N-terminal domain-containing protein</fullName>
    </recommendedName>
</protein>
<dbReference type="PANTHER" id="PTHR46732">
    <property type="entry name" value="ATP-DEPENDENT PROTEASE LA (LON) DOMAIN PROTEIN"/>
    <property type="match status" value="1"/>
</dbReference>
<name>A0A382J5G0_9ZZZZ</name>
<dbReference type="AlphaFoldDB" id="A0A382J5G0"/>
<dbReference type="SUPFAM" id="SSF88697">
    <property type="entry name" value="PUA domain-like"/>
    <property type="match status" value="1"/>
</dbReference>
<dbReference type="Gene3D" id="2.30.130.40">
    <property type="entry name" value="LON domain-like"/>
    <property type="match status" value="1"/>
</dbReference>
<reference evidence="2" key="1">
    <citation type="submission" date="2018-05" db="EMBL/GenBank/DDBJ databases">
        <authorList>
            <person name="Lanie J.A."/>
            <person name="Ng W.-L."/>
            <person name="Kazmierczak K.M."/>
            <person name="Andrzejewski T.M."/>
            <person name="Davidsen T.M."/>
            <person name="Wayne K.J."/>
            <person name="Tettelin H."/>
            <person name="Glass J.I."/>
            <person name="Rusch D."/>
            <person name="Podicherti R."/>
            <person name="Tsui H.-C.T."/>
            <person name="Winkler M.E."/>
        </authorList>
    </citation>
    <scope>NUCLEOTIDE SEQUENCE</scope>
</reference>
<dbReference type="InterPro" id="IPR003111">
    <property type="entry name" value="Lon_prtase_N"/>
</dbReference>